<evidence type="ECO:0000313" key="2">
    <source>
        <dbReference type="EMBL" id="PNR42249.1"/>
    </source>
</evidence>
<dbReference type="Proteomes" id="UP000006727">
    <property type="component" value="Chromosome 13"/>
</dbReference>
<gene>
    <name evidence="2" type="ORF">PHYPA_017078</name>
</gene>
<accession>A0A2K1JL58</accession>
<dbReference type="EnsemblPlants" id="Pp3c13_7180V3.1">
    <property type="protein sequence ID" value="Pp3c13_7180V3.1"/>
    <property type="gene ID" value="Pp3c13_7180"/>
</dbReference>
<reference evidence="3" key="3">
    <citation type="submission" date="2020-12" db="UniProtKB">
        <authorList>
            <consortium name="EnsemblPlants"/>
        </authorList>
    </citation>
    <scope>IDENTIFICATION</scope>
</reference>
<feature type="region of interest" description="Disordered" evidence="1">
    <location>
        <begin position="114"/>
        <end position="153"/>
    </location>
</feature>
<evidence type="ECO:0000313" key="4">
    <source>
        <dbReference type="Proteomes" id="UP000006727"/>
    </source>
</evidence>
<evidence type="ECO:0000256" key="1">
    <source>
        <dbReference type="SAM" id="MobiDB-lite"/>
    </source>
</evidence>
<dbReference type="Gramene" id="Pp3c13_7180V3.1">
    <property type="protein sequence ID" value="Pp3c13_7180V3.1"/>
    <property type="gene ID" value="Pp3c13_7180"/>
</dbReference>
<dbReference type="InParanoid" id="A0A2K1JL58"/>
<evidence type="ECO:0000313" key="3">
    <source>
        <dbReference type="EnsemblPlants" id="Pp3c13_7180V3.1"/>
    </source>
</evidence>
<proteinExistence type="predicted"/>
<reference evidence="2 4" key="1">
    <citation type="journal article" date="2008" name="Science">
        <title>The Physcomitrella genome reveals evolutionary insights into the conquest of land by plants.</title>
        <authorList>
            <person name="Rensing S."/>
            <person name="Lang D."/>
            <person name="Zimmer A."/>
            <person name="Terry A."/>
            <person name="Salamov A."/>
            <person name="Shapiro H."/>
            <person name="Nishiyama T."/>
            <person name="Perroud P.-F."/>
            <person name="Lindquist E."/>
            <person name="Kamisugi Y."/>
            <person name="Tanahashi T."/>
            <person name="Sakakibara K."/>
            <person name="Fujita T."/>
            <person name="Oishi K."/>
            <person name="Shin-I T."/>
            <person name="Kuroki Y."/>
            <person name="Toyoda A."/>
            <person name="Suzuki Y."/>
            <person name="Hashimoto A."/>
            <person name="Yamaguchi K."/>
            <person name="Sugano A."/>
            <person name="Kohara Y."/>
            <person name="Fujiyama A."/>
            <person name="Anterola A."/>
            <person name="Aoki S."/>
            <person name="Ashton N."/>
            <person name="Barbazuk W.B."/>
            <person name="Barker E."/>
            <person name="Bennetzen J."/>
            <person name="Bezanilla M."/>
            <person name="Blankenship R."/>
            <person name="Cho S.H."/>
            <person name="Dutcher S."/>
            <person name="Estelle M."/>
            <person name="Fawcett J.A."/>
            <person name="Gundlach H."/>
            <person name="Hanada K."/>
            <person name="Heyl A."/>
            <person name="Hicks K.A."/>
            <person name="Hugh J."/>
            <person name="Lohr M."/>
            <person name="Mayer K."/>
            <person name="Melkozernov A."/>
            <person name="Murata T."/>
            <person name="Nelson D."/>
            <person name="Pils B."/>
            <person name="Prigge M."/>
            <person name="Reiss B."/>
            <person name="Renner T."/>
            <person name="Rombauts S."/>
            <person name="Rushton P."/>
            <person name="Sanderfoot A."/>
            <person name="Schween G."/>
            <person name="Shiu S.-H."/>
            <person name="Stueber K."/>
            <person name="Theodoulou F.L."/>
            <person name="Tu H."/>
            <person name="Van de Peer Y."/>
            <person name="Verrier P.J."/>
            <person name="Waters E."/>
            <person name="Wood A."/>
            <person name="Yang L."/>
            <person name="Cove D."/>
            <person name="Cuming A."/>
            <person name="Hasebe M."/>
            <person name="Lucas S."/>
            <person name="Mishler D.B."/>
            <person name="Reski R."/>
            <person name="Grigoriev I."/>
            <person name="Quatrano R.S."/>
            <person name="Boore J.L."/>
        </authorList>
    </citation>
    <scope>NUCLEOTIDE SEQUENCE [LARGE SCALE GENOMIC DNA]</scope>
    <source>
        <strain evidence="3 4">cv. Gransden 2004</strain>
    </source>
</reference>
<dbReference type="AlphaFoldDB" id="A0A2K1JL58"/>
<keyword evidence="4" id="KW-1185">Reference proteome</keyword>
<dbReference type="EMBL" id="ABEU02000013">
    <property type="protein sequence ID" value="PNR42249.1"/>
    <property type="molecule type" value="Genomic_DNA"/>
</dbReference>
<organism evidence="2">
    <name type="scientific">Physcomitrium patens</name>
    <name type="common">Spreading-leaved earth moss</name>
    <name type="synonym">Physcomitrella patens</name>
    <dbReference type="NCBI Taxonomy" id="3218"/>
    <lineage>
        <taxon>Eukaryota</taxon>
        <taxon>Viridiplantae</taxon>
        <taxon>Streptophyta</taxon>
        <taxon>Embryophyta</taxon>
        <taxon>Bryophyta</taxon>
        <taxon>Bryophytina</taxon>
        <taxon>Bryopsida</taxon>
        <taxon>Funariidae</taxon>
        <taxon>Funariales</taxon>
        <taxon>Funariaceae</taxon>
        <taxon>Physcomitrium</taxon>
    </lineage>
</organism>
<protein>
    <submittedName>
        <fullName evidence="2 3">Uncharacterized protein</fullName>
    </submittedName>
</protein>
<reference evidence="2 4" key="2">
    <citation type="journal article" date="2018" name="Plant J.">
        <title>The Physcomitrella patens chromosome-scale assembly reveals moss genome structure and evolution.</title>
        <authorList>
            <person name="Lang D."/>
            <person name="Ullrich K.K."/>
            <person name="Murat F."/>
            <person name="Fuchs J."/>
            <person name="Jenkins J."/>
            <person name="Haas F.B."/>
            <person name="Piednoel M."/>
            <person name="Gundlach H."/>
            <person name="Van Bel M."/>
            <person name="Meyberg R."/>
            <person name="Vives C."/>
            <person name="Morata J."/>
            <person name="Symeonidi A."/>
            <person name="Hiss M."/>
            <person name="Muchero W."/>
            <person name="Kamisugi Y."/>
            <person name="Saleh O."/>
            <person name="Blanc G."/>
            <person name="Decker E.L."/>
            <person name="van Gessel N."/>
            <person name="Grimwood J."/>
            <person name="Hayes R.D."/>
            <person name="Graham S.W."/>
            <person name="Gunter L.E."/>
            <person name="McDaniel S.F."/>
            <person name="Hoernstein S.N.W."/>
            <person name="Larsson A."/>
            <person name="Li F.W."/>
            <person name="Perroud P.F."/>
            <person name="Phillips J."/>
            <person name="Ranjan P."/>
            <person name="Rokshar D.S."/>
            <person name="Rothfels C.J."/>
            <person name="Schneider L."/>
            <person name="Shu S."/>
            <person name="Stevenson D.W."/>
            <person name="Thummler F."/>
            <person name="Tillich M."/>
            <person name="Villarreal Aguilar J.C."/>
            <person name="Widiez T."/>
            <person name="Wong G.K."/>
            <person name="Wymore A."/>
            <person name="Zhang Y."/>
            <person name="Zimmer A.D."/>
            <person name="Quatrano R.S."/>
            <person name="Mayer K.F.X."/>
            <person name="Goodstein D."/>
            <person name="Casacuberta J.M."/>
            <person name="Vandepoele K."/>
            <person name="Reski R."/>
            <person name="Cuming A.C."/>
            <person name="Tuskan G.A."/>
            <person name="Maumus F."/>
            <person name="Salse J."/>
            <person name="Schmutz J."/>
            <person name="Rensing S.A."/>
        </authorList>
    </citation>
    <scope>NUCLEOTIDE SEQUENCE [LARGE SCALE GENOMIC DNA]</scope>
    <source>
        <strain evidence="3 4">cv. Gransden 2004</strain>
    </source>
</reference>
<name>A0A2K1JL58_PHYPA</name>
<sequence length="153" mass="16829">MTKCEAPKLGGISFLSSKLRIGAHSRSRFSRPRLSPWPHLVMNWPYEVKNRRPTRKTSAWLTRHASSNNSLNNSADGHTSCGMIEAVLAKRKMTTITIAPMSLWTDSCGLIRRRPPPAPARSHTQLRIGTVSGPPVDPEPDAGGWICSGPRPP</sequence>